<dbReference type="Gene3D" id="3.10.450.50">
    <property type="match status" value="1"/>
</dbReference>
<dbReference type="RefSeq" id="WP_378023853.1">
    <property type="nucleotide sequence ID" value="NZ_JBHSKG010000017.1"/>
</dbReference>
<evidence type="ECO:0000313" key="2">
    <source>
        <dbReference type="EMBL" id="MFC5141718.1"/>
    </source>
</evidence>
<accession>A0ABV9ZNB8</accession>
<gene>
    <name evidence="2" type="ORF">ACFPK1_26010</name>
</gene>
<dbReference type="Pfam" id="PF13577">
    <property type="entry name" value="SnoaL_4"/>
    <property type="match status" value="1"/>
</dbReference>
<reference evidence="3" key="1">
    <citation type="journal article" date="2019" name="Int. J. Syst. Evol. Microbiol.">
        <title>The Global Catalogue of Microorganisms (GCM) 10K type strain sequencing project: providing services to taxonomists for standard genome sequencing and annotation.</title>
        <authorList>
            <consortium name="The Broad Institute Genomics Platform"/>
            <consortium name="The Broad Institute Genome Sequencing Center for Infectious Disease"/>
            <person name="Wu L."/>
            <person name="Ma J."/>
        </authorList>
    </citation>
    <scope>NUCLEOTIDE SEQUENCE [LARGE SCALE GENOMIC DNA]</scope>
    <source>
        <strain evidence="3">XZYJ18</strain>
    </source>
</reference>
<comment type="caution">
    <text evidence="2">The sequence shown here is derived from an EMBL/GenBank/DDBJ whole genome shotgun (WGS) entry which is preliminary data.</text>
</comment>
<protein>
    <submittedName>
        <fullName evidence="2">Nuclear transport factor 2 family protein</fullName>
    </submittedName>
</protein>
<dbReference type="Proteomes" id="UP001596175">
    <property type="component" value="Unassembled WGS sequence"/>
</dbReference>
<name>A0ABV9ZNB8_9PSEU</name>
<keyword evidence="3" id="KW-1185">Reference proteome</keyword>
<organism evidence="2 3">
    <name type="scientific">Actinomycetospora rhizophila</name>
    <dbReference type="NCBI Taxonomy" id="1416876"/>
    <lineage>
        <taxon>Bacteria</taxon>
        <taxon>Bacillati</taxon>
        <taxon>Actinomycetota</taxon>
        <taxon>Actinomycetes</taxon>
        <taxon>Pseudonocardiales</taxon>
        <taxon>Pseudonocardiaceae</taxon>
        <taxon>Actinomycetospora</taxon>
    </lineage>
</organism>
<dbReference type="InterPro" id="IPR032710">
    <property type="entry name" value="NTF2-like_dom_sf"/>
</dbReference>
<dbReference type="SUPFAM" id="SSF54427">
    <property type="entry name" value="NTF2-like"/>
    <property type="match status" value="1"/>
</dbReference>
<evidence type="ECO:0000259" key="1">
    <source>
        <dbReference type="Pfam" id="PF13577"/>
    </source>
</evidence>
<evidence type="ECO:0000313" key="3">
    <source>
        <dbReference type="Proteomes" id="UP001596175"/>
    </source>
</evidence>
<sequence length="163" mass="18108">MSDELDALRLRLEVLEAESALHKLRNRFHEYVNTDRWDEIGGLFAPDAELDYSYLGSASGRPAITEFFAAIPRLLPAEAGTPFVRQFIHGHDVTVDGDSATGTSFLFATPIYHGQSFVLAGRFADTYTRAGGEWLFASVALEIWYSVPVAEGWAGPDRHRMSL</sequence>
<feature type="domain" description="SnoaL-like" evidence="1">
    <location>
        <begin position="14"/>
        <end position="138"/>
    </location>
</feature>
<dbReference type="EMBL" id="JBHSKG010000017">
    <property type="protein sequence ID" value="MFC5141718.1"/>
    <property type="molecule type" value="Genomic_DNA"/>
</dbReference>
<proteinExistence type="predicted"/>
<dbReference type="InterPro" id="IPR037401">
    <property type="entry name" value="SnoaL-like"/>
</dbReference>